<dbReference type="EMBL" id="HACA01006830">
    <property type="protein sequence ID" value="CDW24191.1"/>
    <property type="molecule type" value="Transcribed_RNA"/>
</dbReference>
<proteinExistence type="predicted"/>
<sequence>MMMTLLTNKKISYFNLTDLVMLSSR</sequence>
<accession>A0A0K2TFF6</accession>
<protein>
    <submittedName>
        <fullName evidence="1">Uncharacterized protein</fullName>
    </submittedName>
</protein>
<organism evidence="1">
    <name type="scientific">Lepeophtheirus salmonis</name>
    <name type="common">Salmon louse</name>
    <name type="synonym">Caligus salmonis</name>
    <dbReference type="NCBI Taxonomy" id="72036"/>
    <lineage>
        <taxon>Eukaryota</taxon>
        <taxon>Metazoa</taxon>
        <taxon>Ecdysozoa</taxon>
        <taxon>Arthropoda</taxon>
        <taxon>Crustacea</taxon>
        <taxon>Multicrustacea</taxon>
        <taxon>Hexanauplia</taxon>
        <taxon>Copepoda</taxon>
        <taxon>Siphonostomatoida</taxon>
        <taxon>Caligidae</taxon>
        <taxon>Lepeophtheirus</taxon>
    </lineage>
</organism>
<evidence type="ECO:0000313" key="1">
    <source>
        <dbReference type="EMBL" id="CDW24191.1"/>
    </source>
</evidence>
<dbReference type="AlphaFoldDB" id="A0A0K2TFF6"/>
<name>A0A0K2TFF6_LEPSM</name>
<reference evidence="1" key="1">
    <citation type="submission" date="2014-05" db="EMBL/GenBank/DDBJ databases">
        <authorList>
            <person name="Chronopoulou M."/>
        </authorList>
    </citation>
    <scope>NUCLEOTIDE SEQUENCE</scope>
    <source>
        <tissue evidence="1">Whole organism</tissue>
    </source>
</reference>